<comment type="caution">
    <text evidence="10">The sequence shown here is derived from an EMBL/GenBank/DDBJ whole genome shotgun (WGS) entry which is preliminary data.</text>
</comment>
<keyword evidence="11" id="KW-1185">Reference proteome</keyword>
<evidence type="ECO:0000313" key="11">
    <source>
        <dbReference type="Proteomes" id="UP000033121"/>
    </source>
</evidence>
<comment type="similarity">
    <text evidence="1 5">Belongs to the metallo-dependent hydrolases superfamily. NagA family.</text>
</comment>
<evidence type="ECO:0000256" key="3">
    <source>
        <dbReference type="ARBA" id="ARBA00022801"/>
    </source>
</evidence>
<evidence type="ECO:0000256" key="5">
    <source>
        <dbReference type="PIRNR" id="PIRNR038994"/>
    </source>
</evidence>
<feature type="binding site" evidence="7">
    <location>
        <position position="252"/>
    </location>
    <ligand>
        <name>substrate</name>
    </ligand>
</feature>
<feature type="domain" description="Amidohydrolase-related" evidence="9">
    <location>
        <begin position="54"/>
        <end position="351"/>
    </location>
</feature>
<feature type="binding site" evidence="8">
    <location>
        <position position="131"/>
    </location>
    <ligand>
        <name>Zn(2+)</name>
        <dbReference type="ChEBI" id="CHEBI:29105"/>
    </ligand>
</feature>
<evidence type="ECO:0000256" key="2">
    <source>
        <dbReference type="ARBA" id="ARBA00022723"/>
    </source>
</evidence>
<dbReference type="SUPFAM" id="SSF51338">
    <property type="entry name" value="Composite domain of metallo-dependent hydrolases"/>
    <property type="match status" value="1"/>
</dbReference>
<dbReference type="OrthoDB" id="9776488at2"/>
<evidence type="ECO:0000256" key="8">
    <source>
        <dbReference type="PIRSR" id="PIRSR038994-3"/>
    </source>
</evidence>
<dbReference type="GO" id="GO:0008448">
    <property type="term" value="F:N-acetylglucosamine-6-phosphate deacetylase activity"/>
    <property type="evidence" value="ECO:0007669"/>
    <property type="project" value="InterPro"/>
</dbReference>
<dbReference type="InterPro" id="IPR011059">
    <property type="entry name" value="Metal-dep_hydrolase_composite"/>
</dbReference>
<feature type="binding site" evidence="7">
    <location>
        <begin position="300"/>
        <end position="302"/>
    </location>
    <ligand>
        <name>substrate</name>
    </ligand>
</feature>
<keyword evidence="2 8" id="KW-0479">Metal-binding</keyword>
<dbReference type="Proteomes" id="UP000033121">
    <property type="component" value="Unassembled WGS sequence"/>
</dbReference>
<organism evidence="10 11">
    <name type="scientific">Flavihumibacter petaseus NBRC 106054</name>
    <dbReference type="NCBI Taxonomy" id="1220578"/>
    <lineage>
        <taxon>Bacteria</taxon>
        <taxon>Pseudomonadati</taxon>
        <taxon>Bacteroidota</taxon>
        <taxon>Chitinophagia</taxon>
        <taxon>Chitinophagales</taxon>
        <taxon>Chitinophagaceae</taxon>
        <taxon>Flavihumibacter</taxon>
    </lineage>
</organism>
<evidence type="ECO:0000256" key="4">
    <source>
        <dbReference type="ARBA" id="ARBA00023277"/>
    </source>
</evidence>
<evidence type="ECO:0000256" key="1">
    <source>
        <dbReference type="ARBA" id="ARBA00010716"/>
    </source>
</evidence>
<reference evidence="10 11" key="1">
    <citation type="submission" date="2015-04" db="EMBL/GenBank/DDBJ databases">
        <title>Whole genome shotgun sequence of Flavihumibacter petaseus NBRC 106054.</title>
        <authorList>
            <person name="Miyazawa S."/>
            <person name="Hosoyama A."/>
            <person name="Hashimoto M."/>
            <person name="Noguchi M."/>
            <person name="Tsuchikane K."/>
            <person name="Ohji S."/>
            <person name="Yamazoe A."/>
            <person name="Ichikawa N."/>
            <person name="Kimura A."/>
            <person name="Fujita N."/>
        </authorList>
    </citation>
    <scope>NUCLEOTIDE SEQUENCE [LARGE SCALE GENOMIC DNA]</scope>
    <source>
        <strain evidence="10 11">NBRC 106054</strain>
    </source>
</reference>
<dbReference type="AlphaFoldDB" id="A0A0E9MXB9"/>
<name>A0A0E9MXB9_9BACT</name>
<evidence type="ECO:0000256" key="7">
    <source>
        <dbReference type="PIRSR" id="PIRSR038994-2"/>
    </source>
</evidence>
<dbReference type="GO" id="GO:0006046">
    <property type="term" value="P:N-acetylglucosamine catabolic process"/>
    <property type="evidence" value="ECO:0007669"/>
    <property type="project" value="TreeGrafter"/>
</dbReference>
<dbReference type="Pfam" id="PF01979">
    <property type="entry name" value="Amidohydro_1"/>
    <property type="match status" value="1"/>
</dbReference>
<protein>
    <submittedName>
        <fullName evidence="10">N-acetylglucosamine-6-phosphate deacetylase</fullName>
    </submittedName>
</protein>
<feature type="binding site" evidence="7">
    <location>
        <position position="228"/>
    </location>
    <ligand>
        <name>substrate</name>
    </ligand>
</feature>
<dbReference type="PANTHER" id="PTHR11113:SF14">
    <property type="entry name" value="N-ACETYLGLUCOSAMINE-6-PHOSPHATE DEACETYLASE"/>
    <property type="match status" value="1"/>
</dbReference>
<dbReference type="GO" id="GO:0046872">
    <property type="term" value="F:metal ion binding"/>
    <property type="evidence" value="ECO:0007669"/>
    <property type="project" value="UniProtKB-KW"/>
</dbReference>
<evidence type="ECO:0000313" key="10">
    <source>
        <dbReference type="EMBL" id="GAO42259.1"/>
    </source>
</evidence>
<accession>A0A0E9MXB9</accession>
<dbReference type="InterPro" id="IPR003764">
    <property type="entry name" value="GlcNAc_6-P_deAcase"/>
</dbReference>
<feature type="active site" description="Proton donor/acceptor" evidence="6">
    <location>
        <position position="274"/>
    </location>
</feature>
<dbReference type="Gene3D" id="2.30.40.10">
    <property type="entry name" value="Urease, subunit C, domain 1"/>
    <property type="match status" value="1"/>
</dbReference>
<dbReference type="InterPro" id="IPR032466">
    <property type="entry name" value="Metal_Hydrolase"/>
</dbReference>
<evidence type="ECO:0000256" key="6">
    <source>
        <dbReference type="PIRSR" id="PIRSR038994-1"/>
    </source>
</evidence>
<dbReference type="NCBIfam" id="TIGR00221">
    <property type="entry name" value="nagA"/>
    <property type="match status" value="1"/>
</dbReference>
<comment type="cofactor">
    <cofactor evidence="8">
        <name>a divalent metal cation</name>
        <dbReference type="ChEBI" id="CHEBI:60240"/>
    </cofactor>
    <text evidence="8">Binds 1 divalent metal cation per subunit.</text>
</comment>
<gene>
    <name evidence="10" type="primary">nagA</name>
    <name evidence="10" type="ORF">FPE01S_01_12720</name>
</gene>
<dbReference type="RefSeq" id="WP_046367980.1">
    <property type="nucleotide sequence ID" value="NZ_BBWV01000001.1"/>
</dbReference>
<dbReference type="EMBL" id="BBWV01000001">
    <property type="protein sequence ID" value="GAO42259.1"/>
    <property type="molecule type" value="Genomic_DNA"/>
</dbReference>
<keyword evidence="4 5" id="KW-0119">Carbohydrate metabolism</keyword>
<feature type="binding site" evidence="7">
    <location>
        <begin position="220"/>
        <end position="221"/>
    </location>
    <ligand>
        <name>substrate</name>
    </ligand>
</feature>
<dbReference type="SUPFAM" id="SSF51556">
    <property type="entry name" value="Metallo-dependent hydrolases"/>
    <property type="match status" value="1"/>
</dbReference>
<evidence type="ECO:0000259" key="9">
    <source>
        <dbReference type="Pfam" id="PF01979"/>
    </source>
</evidence>
<feature type="binding site" evidence="8">
    <location>
        <position position="217"/>
    </location>
    <ligand>
        <name>Zn(2+)</name>
        <dbReference type="ChEBI" id="CHEBI:29105"/>
    </ligand>
</feature>
<dbReference type="STRING" id="1220578.FPE01S_01_12720"/>
<dbReference type="Gene3D" id="3.20.20.140">
    <property type="entry name" value="Metal-dependent hydrolases"/>
    <property type="match status" value="1"/>
</dbReference>
<keyword evidence="3 5" id="KW-0378">Hydrolase</keyword>
<dbReference type="PANTHER" id="PTHR11113">
    <property type="entry name" value="N-ACETYLGLUCOSAMINE-6-PHOSPHATE DEACETYLASE"/>
    <property type="match status" value="1"/>
</dbReference>
<dbReference type="PIRSF" id="PIRSF038994">
    <property type="entry name" value="NagA"/>
    <property type="match status" value="1"/>
</dbReference>
<proteinExistence type="inferred from homology"/>
<dbReference type="InterPro" id="IPR006680">
    <property type="entry name" value="Amidohydro-rel"/>
</dbReference>
<sequence length="369" mass="39067">MNQVHIVNGQIFTGEHWLNSVTLTTQNGVIQQFSTEQPGSQHPVTTIDLDGGKLVPAFIDIQLYGGDGKLFGELPSVEALQATVTSARRGGAAMILPTVATNDNAVALAAIKAVRDYWAGGGAGVVGLHLEGPFLNREKRGAHDLQFLQQPSVEAIGALLDGNIDVVKIMTIAPECFGGEVLDFLKSKGILLSAGHSNITYEAAMAHFNAGIPLVTHLYNAMSGLQHRAPGLVGAAMDHGSVMASIVADGYHVDAAAIRIAKKIMGQRLFLITDAVTENKTGSYRHELVGDRYCLPDGTLSGSALSMHKAVQFCIQQVGINEDEALRMAALYPARALGMDHLWGKIADGYQSTCCVLDAGGGCRLVTLP</sequence>
<feature type="binding site" evidence="8">
    <location>
        <position position="196"/>
    </location>
    <ligand>
        <name>Zn(2+)</name>
        <dbReference type="ChEBI" id="CHEBI:29105"/>
    </ligand>
</feature>
<feature type="binding site" evidence="7">
    <location>
        <position position="142"/>
    </location>
    <ligand>
        <name>substrate</name>
    </ligand>
</feature>